<dbReference type="PANTHER" id="PTHR15032:SF4">
    <property type="entry name" value="N-ACYL-PHOSPHATIDYLETHANOLAMINE-HYDROLYZING PHOSPHOLIPASE D"/>
    <property type="match status" value="1"/>
</dbReference>
<dbReference type="GO" id="GO:0070290">
    <property type="term" value="F:N-acylphosphatidylethanolamine-specific phospholipase D activity"/>
    <property type="evidence" value="ECO:0007669"/>
    <property type="project" value="InterPro"/>
</dbReference>
<dbReference type="GO" id="GO:0005737">
    <property type="term" value="C:cytoplasm"/>
    <property type="evidence" value="ECO:0007669"/>
    <property type="project" value="TreeGrafter"/>
</dbReference>
<dbReference type="PANTHER" id="PTHR15032">
    <property type="entry name" value="N-ACYL-PHOSPHATIDYLETHANOLAMINE-HYDROLYZING PHOSPHOLIPASE D"/>
    <property type="match status" value="1"/>
</dbReference>
<evidence type="ECO:0000313" key="3">
    <source>
        <dbReference type="Proteomes" id="UP000428260"/>
    </source>
</evidence>
<feature type="domain" description="Metallo-beta-lactamase" evidence="1">
    <location>
        <begin position="115"/>
        <end position="308"/>
    </location>
</feature>
<dbReference type="AlphaFoldDB" id="A0A6I6JM87"/>
<keyword evidence="3" id="KW-1185">Reference proteome</keyword>
<evidence type="ECO:0000259" key="1">
    <source>
        <dbReference type="Pfam" id="PF12706"/>
    </source>
</evidence>
<protein>
    <submittedName>
        <fullName evidence="2">MBL fold metallo-hydrolase</fullName>
    </submittedName>
</protein>
<dbReference type="InterPro" id="IPR001279">
    <property type="entry name" value="Metallo-B-lactamas"/>
</dbReference>
<dbReference type="PIRSF" id="PIRSF038896">
    <property type="entry name" value="NAPE-PLD"/>
    <property type="match status" value="1"/>
</dbReference>
<gene>
    <name evidence="2" type="ORF">GM418_01195</name>
</gene>
<dbReference type="SUPFAM" id="SSF56281">
    <property type="entry name" value="Metallo-hydrolase/oxidoreductase"/>
    <property type="match status" value="1"/>
</dbReference>
<evidence type="ECO:0000313" key="2">
    <source>
        <dbReference type="EMBL" id="QGY42319.1"/>
    </source>
</evidence>
<organism evidence="2 3">
    <name type="scientific">Maribellus comscasis</name>
    <dbReference type="NCBI Taxonomy" id="2681766"/>
    <lineage>
        <taxon>Bacteria</taxon>
        <taxon>Pseudomonadati</taxon>
        <taxon>Bacteroidota</taxon>
        <taxon>Bacteroidia</taxon>
        <taxon>Marinilabiliales</taxon>
        <taxon>Prolixibacteraceae</taxon>
        <taxon>Maribellus</taxon>
    </lineage>
</organism>
<dbReference type="GO" id="GO:0008270">
    <property type="term" value="F:zinc ion binding"/>
    <property type="evidence" value="ECO:0007669"/>
    <property type="project" value="InterPro"/>
</dbReference>
<keyword evidence="2" id="KW-0378">Hydrolase</keyword>
<dbReference type="Proteomes" id="UP000428260">
    <property type="component" value="Chromosome"/>
</dbReference>
<dbReference type="RefSeq" id="WP_158862364.1">
    <property type="nucleotide sequence ID" value="NZ_CP046401.1"/>
</dbReference>
<dbReference type="KEGG" id="mcos:GM418_01195"/>
<dbReference type="Pfam" id="PF12706">
    <property type="entry name" value="Lactamase_B_2"/>
    <property type="match status" value="1"/>
</dbReference>
<dbReference type="Gene3D" id="3.60.15.10">
    <property type="entry name" value="Ribonuclease Z/Hydroxyacylglutathione hydrolase-like"/>
    <property type="match status" value="1"/>
</dbReference>
<reference evidence="2 3" key="1">
    <citation type="submission" date="2019-11" db="EMBL/GenBank/DDBJ databases">
        <authorList>
            <person name="Zheng R.K."/>
            <person name="Sun C.M."/>
        </authorList>
    </citation>
    <scope>NUCLEOTIDE SEQUENCE [LARGE SCALE GENOMIC DNA]</scope>
    <source>
        <strain evidence="2 3">WC007</strain>
    </source>
</reference>
<proteinExistence type="predicted"/>
<name>A0A6I6JM87_9BACT</name>
<dbReference type="InterPro" id="IPR024884">
    <property type="entry name" value="NAPE-PLD"/>
</dbReference>
<dbReference type="EMBL" id="CP046401">
    <property type="protein sequence ID" value="QGY42319.1"/>
    <property type="molecule type" value="Genomic_DNA"/>
</dbReference>
<accession>A0A6I6JM87</accession>
<dbReference type="InterPro" id="IPR036866">
    <property type="entry name" value="RibonucZ/Hydroxyglut_hydro"/>
</dbReference>
<sequence length="363" mass="41478">MIPAILIVLFAGLSIFIFLRHPKFGKTPRGTRLEKVKSSPNYKDGSFQNLNRTPQLAEEATFSKMYHDFFFIKNKRPKGRIPSQKTNLFDLSPEEDVLIWFGHSSYFIQIAGKKILVDPVFCGNASPFSFMIKAFDGTDVYTSGDIPAIDFLFITHDHWDHLDYKTICDLKSKTGKIITGLGTGEHLEYWGVGHEHIIEKDWYRLVELEKGFTVAVTPARHFSGRGLKSKQSLWASFVLQTPTFRLFIGGDGGYDSHFKEIGQKFGKFDLAILENGQYNTSWKYIHMMPEQVLQAAKDLGAKRLFPVHNSKFALANHAWDEPLKQITALNSKSEQAIITPMIGEKVFLKNETQEFSKWWEKLA</sequence>